<dbReference type="InterPro" id="IPR019775">
    <property type="entry name" value="WD40_repeat_CS"/>
</dbReference>
<dbReference type="AlphaFoldDB" id="A7S4Q6"/>
<dbReference type="HOGENOM" id="CLU_050772_0_0_1"/>
<reference evidence="7 8" key="1">
    <citation type="journal article" date="2007" name="Science">
        <title>Sea anemone genome reveals ancestral eumetazoan gene repertoire and genomic organization.</title>
        <authorList>
            <person name="Putnam N.H."/>
            <person name="Srivastava M."/>
            <person name="Hellsten U."/>
            <person name="Dirks B."/>
            <person name="Chapman J."/>
            <person name="Salamov A."/>
            <person name="Terry A."/>
            <person name="Shapiro H."/>
            <person name="Lindquist E."/>
            <person name="Kapitonov V.V."/>
            <person name="Jurka J."/>
            <person name="Genikhovich G."/>
            <person name="Grigoriev I.V."/>
            <person name="Lucas S.M."/>
            <person name="Steele R.E."/>
            <person name="Finnerty J.R."/>
            <person name="Technau U."/>
            <person name="Martindale M.Q."/>
            <person name="Rokhsar D.S."/>
        </authorList>
    </citation>
    <scope>NUCLEOTIDE SEQUENCE [LARGE SCALE GENOMIC DNA]</scope>
    <source>
        <strain evidence="8">CH2 X CH6</strain>
    </source>
</reference>
<proteinExistence type="inferred from homology"/>
<dbReference type="PhylomeDB" id="A7S4Q6"/>
<dbReference type="Gene3D" id="2.130.10.10">
    <property type="entry name" value="YVTN repeat-like/Quinoprotein amine dehydrogenase"/>
    <property type="match status" value="1"/>
</dbReference>
<dbReference type="SMART" id="SM00320">
    <property type="entry name" value="WD40"/>
    <property type="match status" value="5"/>
</dbReference>
<dbReference type="SUPFAM" id="SSF101908">
    <property type="entry name" value="Putative isomerase YbhE"/>
    <property type="match status" value="1"/>
</dbReference>
<evidence type="ECO:0000259" key="6">
    <source>
        <dbReference type="Pfam" id="PF23609"/>
    </source>
</evidence>
<evidence type="ECO:0000256" key="1">
    <source>
        <dbReference type="ARBA" id="ARBA00005672"/>
    </source>
</evidence>
<feature type="repeat" description="WD" evidence="4">
    <location>
        <begin position="229"/>
        <end position="271"/>
    </location>
</feature>
<keyword evidence="3" id="KW-0677">Repeat</keyword>
<evidence type="ECO:0000256" key="3">
    <source>
        <dbReference type="ARBA" id="ARBA00022737"/>
    </source>
</evidence>
<dbReference type="GO" id="GO:0051049">
    <property type="term" value="P:regulation of transport"/>
    <property type="evidence" value="ECO:0007669"/>
    <property type="project" value="UniProtKB-ARBA"/>
</dbReference>
<feature type="domain" description="EIPR1-like beta-propeller" evidence="6">
    <location>
        <begin position="6"/>
        <end position="304"/>
    </location>
</feature>
<dbReference type="GO" id="GO:0016567">
    <property type="term" value="P:protein ubiquitination"/>
    <property type="evidence" value="ECO:0000318"/>
    <property type="project" value="GO_Central"/>
</dbReference>
<dbReference type="OMA" id="HQFLALH"/>
<dbReference type="PROSITE" id="PS50294">
    <property type="entry name" value="WD_REPEATS_REGION"/>
    <property type="match status" value="1"/>
</dbReference>
<dbReference type="Pfam" id="PF23609">
    <property type="entry name" value="Beta-prop_EIPR1"/>
    <property type="match status" value="1"/>
</dbReference>
<feature type="compositionally biased region" description="Polar residues" evidence="5">
    <location>
        <begin position="185"/>
        <end position="196"/>
    </location>
</feature>
<dbReference type="eggNOG" id="KOG1007">
    <property type="taxonomic scope" value="Eukaryota"/>
</dbReference>
<dbReference type="Proteomes" id="UP000001593">
    <property type="component" value="Unassembled WGS sequence"/>
</dbReference>
<organism evidence="7 8">
    <name type="scientific">Nematostella vectensis</name>
    <name type="common">Starlet sea anemone</name>
    <dbReference type="NCBI Taxonomy" id="45351"/>
    <lineage>
        <taxon>Eukaryota</taxon>
        <taxon>Metazoa</taxon>
        <taxon>Cnidaria</taxon>
        <taxon>Anthozoa</taxon>
        <taxon>Hexacorallia</taxon>
        <taxon>Actiniaria</taxon>
        <taxon>Edwardsiidae</taxon>
        <taxon>Nematostella</taxon>
    </lineage>
</organism>
<dbReference type="InterPro" id="IPR059104">
    <property type="entry name" value="Beta-prop_EIPR1-like"/>
</dbReference>
<dbReference type="STRING" id="45351.A7S4Q6"/>
<dbReference type="PROSITE" id="PS00678">
    <property type="entry name" value="WD_REPEATS_1"/>
    <property type="match status" value="1"/>
</dbReference>
<comment type="similarity">
    <text evidence="1">Belongs to the WD repeat EIPR1 family.</text>
</comment>
<evidence type="ECO:0000313" key="8">
    <source>
        <dbReference type="Proteomes" id="UP000001593"/>
    </source>
</evidence>
<gene>
    <name evidence="7" type="ORF">NEMVEDRAFT_v1g185644</name>
</gene>
<evidence type="ECO:0000256" key="2">
    <source>
        <dbReference type="ARBA" id="ARBA00022574"/>
    </source>
</evidence>
<name>A7S4Q6_NEMVE</name>
<dbReference type="Pfam" id="PF00400">
    <property type="entry name" value="WD40"/>
    <property type="match status" value="1"/>
</dbReference>
<evidence type="ECO:0000256" key="4">
    <source>
        <dbReference type="PROSITE-ProRule" id="PRU00221"/>
    </source>
</evidence>
<feature type="region of interest" description="Disordered" evidence="5">
    <location>
        <begin position="314"/>
        <end position="341"/>
    </location>
</feature>
<evidence type="ECO:0000313" key="7">
    <source>
        <dbReference type="EMBL" id="EDO41365.1"/>
    </source>
</evidence>
<keyword evidence="2 4" id="KW-0853">WD repeat</keyword>
<evidence type="ECO:0000256" key="5">
    <source>
        <dbReference type="SAM" id="MobiDB-lite"/>
    </source>
</evidence>
<dbReference type="EMBL" id="DS469579">
    <property type="protein sequence ID" value="EDO41365.1"/>
    <property type="molecule type" value="Genomic_DNA"/>
</dbReference>
<dbReference type="InParanoid" id="A7S4Q6"/>
<keyword evidence="8" id="KW-1185">Reference proteome</keyword>
<dbReference type="PANTHER" id="PTHR14205">
    <property type="entry name" value="WD-REPEAT PROTEIN"/>
    <property type="match status" value="1"/>
</dbReference>
<dbReference type="InterPro" id="IPR001680">
    <property type="entry name" value="WD40_rpt"/>
</dbReference>
<sequence length="388" mass="43746">MEDDSPVIYGLEFNARALTPQHAESDVIRFLAGSQSLKFENQVHLIDFDDESNLINKNVFLHPAGEIWNINASPVDKNILATCYNKVSENRAEIQGAIWRIPPIDETEPPPPDSPGLIHSPGGGHSRSLQLVCNLENHQENIKSVLWNPSGDGTQVISITEQHLDLWDLNTTTPILQDVDSTSLEGKSQPRFTTGRWNPHHGGSQIATANDSTIRGWDIRTLRQVYSIENAHGQLVRELDFNPNKQYYLVSCGDDCKIKFWDTRNTEQPLVSITEHSHWVWSVRYNHFHDQLVLSSSSDSRVVLHNMVSLSSEPFGHLDDEDEDEDQRDKGSSGPASDGVIASYDEHEDSVYAVEWSTADPWVFASLSYDGRLVINRVPRAEKYKILL</sequence>
<feature type="region of interest" description="Disordered" evidence="5">
    <location>
        <begin position="185"/>
        <end position="204"/>
    </location>
</feature>
<dbReference type="InterPro" id="IPR015943">
    <property type="entry name" value="WD40/YVTN_repeat-like_dom_sf"/>
</dbReference>
<dbReference type="PROSITE" id="PS50082">
    <property type="entry name" value="WD_REPEATS_2"/>
    <property type="match status" value="1"/>
</dbReference>
<protein>
    <recommendedName>
        <fullName evidence="6">EIPR1-like beta-propeller domain-containing protein</fullName>
    </recommendedName>
</protein>
<dbReference type="GO" id="GO:0060341">
    <property type="term" value="P:regulation of cellular localization"/>
    <property type="evidence" value="ECO:0007669"/>
    <property type="project" value="UniProtKB-ARBA"/>
</dbReference>
<dbReference type="PANTHER" id="PTHR14205:SF15">
    <property type="entry name" value="EARP AND GARP COMPLEX-INTERACTING PROTEIN 1"/>
    <property type="match status" value="1"/>
</dbReference>
<dbReference type="InterPro" id="IPR040323">
    <property type="entry name" value="EIPR1"/>
</dbReference>
<dbReference type="FunFam" id="2.130.10.10:FF:000156">
    <property type="entry name" value="protein TSSC1 isoform X1"/>
    <property type="match status" value="1"/>
</dbReference>
<accession>A7S4Q6</accession>